<accession>A0A926IC74</accession>
<gene>
    <name evidence="2" type="ORF">H8709_09465</name>
</gene>
<proteinExistence type="predicted"/>
<keyword evidence="3" id="KW-1185">Reference proteome</keyword>
<comment type="caution">
    <text evidence="2">The sequence shown here is derived from an EMBL/GenBank/DDBJ whole genome shotgun (WGS) entry which is preliminary data.</text>
</comment>
<evidence type="ECO:0000313" key="3">
    <source>
        <dbReference type="Proteomes" id="UP000660861"/>
    </source>
</evidence>
<evidence type="ECO:0000313" key="2">
    <source>
        <dbReference type="EMBL" id="MBC8571053.1"/>
    </source>
</evidence>
<name>A0A926IC74_9FIRM</name>
<feature type="transmembrane region" description="Helical" evidence="1">
    <location>
        <begin position="12"/>
        <end position="34"/>
    </location>
</feature>
<evidence type="ECO:0000256" key="1">
    <source>
        <dbReference type="SAM" id="Phobius"/>
    </source>
</evidence>
<dbReference type="RefSeq" id="WP_262398143.1">
    <property type="nucleotide sequence ID" value="NZ_JACRTC010000006.1"/>
</dbReference>
<keyword evidence="1" id="KW-1133">Transmembrane helix</keyword>
<sequence length="94" mass="10296">MKVNWKVRAKNPVFWAQIAAAVLLPILAYFGLQWQDMTTWAAIGEVLVRAVSNPVVVVAVLVSVVNAVNDPTTAGLQDSTRALTYEKPYPKEGK</sequence>
<dbReference type="NCBIfam" id="TIGR01598">
    <property type="entry name" value="holin_phiLC3"/>
    <property type="match status" value="1"/>
</dbReference>
<feature type="transmembrane region" description="Helical" evidence="1">
    <location>
        <begin position="46"/>
        <end position="68"/>
    </location>
</feature>
<dbReference type="AlphaFoldDB" id="A0A926IC74"/>
<keyword evidence="1" id="KW-0472">Membrane</keyword>
<dbReference type="InterPro" id="IPR006485">
    <property type="entry name" value="Phage-like_holin"/>
</dbReference>
<dbReference type="Pfam" id="PF04531">
    <property type="entry name" value="Phage_holin_1"/>
    <property type="match status" value="1"/>
</dbReference>
<organism evidence="2 3">
    <name type="scientific">Zongyangia hominis</name>
    <dbReference type="NCBI Taxonomy" id="2763677"/>
    <lineage>
        <taxon>Bacteria</taxon>
        <taxon>Bacillati</taxon>
        <taxon>Bacillota</taxon>
        <taxon>Clostridia</taxon>
        <taxon>Eubacteriales</taxon>
        <taxon>Oscillospiraceae</taxon>
        <taxon>Zongyangia</taxon>
    </lineage>
</organism>
<dbReference type="Proteomes" id="UP000660861">
    <property type="component" value="Unassembled WGS sequence"/>
</dbReference>
<protein>
    <submittedName>
        <fullName evidence="2">Phage holin</fullName>
    </submittedName>
</protein>
<dbReference type="EMBL" id="JACRTC010000006">
    <property type="protein sequence ID" value="MBC8571053.1"/>
    <property type="molecule type" value="Genomic_DNA"/>
</dbReference>
<keyword evidence="1" id="KW-0812">Transmembrane</keyword>
<reference evidence="2" key="1">
    <citation type="submission" date="2020-08" db="EMBL/GenBank/DDBJ databases">
        <title>Genome public.</title>
        <authorList>
            <person name="Liu C."/>
            <person name="Sun Q."/>
        </authorList>
    </citation>
    <scope>NUCLEOTIDE SEQUENCE</scope>
    <source>
        <strain evidence="2">NSJ-54</strain>
    </source>
</reference>